<accession>A0A7G7G2M2</accession>
<feature type="transmembrane region" description="Helical" evidence="1">
    <location>
        <begin position="9"/>
        <end position="28"/>
    </location>
</feature>
<dbReference type="EMBL" id="CP055155">
    <property type="protein sequence ID" value="QNF31406.1"/>
    <property type="molecule type" value="Genomic_DNA"/>
</dbReference>
<organism evidence="3 4">
    <name type="scientific">Adhaeribacter swui</name>
    <dbReference type="NCBI Taxonomy" id="2086471"/>
    <lineage>
        <taxon>Bacteria</taxon>
        <taxon>Pseudomonadati</taxon>
        <taxon>Bacteroidota</taxon>
        <taxon>Cytophagia</taxon>
        <taxon>Cytophagales</taxon>
        <taxon>Hymenobacteraceae</taxon>
        <taxon>Adhaeribacter</taxon>
    </lineage>
</organism>
<evidence type="ECO:0000313" key="3">
    <source>
        <dbReference type="EMBL" id="QNF31406.1"/>
    </source>
</evidence>
<dbReference type="KEGG" id="aswu:HUW51_00745"/>
<dbReference type="Proteomes" id="UP000515237">
    <property type="component" value="Plasmid unnamed2"/>
</dbReference>
<feature type="transmembrane region" description="Helical" evidence="1">
    <location>
        <begin position="40"/>
        <end position="58"/>
    </location>
</feature>
<geneLocation type="plasmid" evidence="3 4">
    <name>unnamed2</name>
</geneLocation>
<sequence length="149" mass="17093">MSKGPYGKLLISLGTSFVVMYTVMFLNVDQFDHIYLSYTRFYMSLLMVSPMALLMILLMKQMYSNQKINLIIMVGSIITFVFALTALRSQAFISDVQYMKAMIPHHSSAIMVSNNANIKNPEVRKLADSIIKSQEQEIALMKMYLDRIE</sequence>
<evidence type="ECO:0000259" key="2">
    <source>
        <dbReference type="Pfam" id="PF03713"/>
    </source>
</evidence>
<dbReference type="Gene3D" id="1.20.1260.10">
    <property type="match status" value="1"/>
</dbReference>
<keyword evidence="3" id="KW-0614">Plasmid</keyword>
<proteinExistence type="predicted"/>
<dbReference type="Pfam" id="PF03713">
    <property type="entry name" value="DUF305"/>
    <property type="match status" value="1"/>
</dbReference>
<protein>
    <submittedName>
        <fullName evidence="3">DUF305 domain-containing protein</fullName>
    </submittedName>
</protein>
<name>A0A7G7G2M2_9BACT</name>
<feature type="domain" description="DUF305" evidence="2">
    <location>
        <begin position="84"/>
        <end position="144"/>
    </location>
</feature>
<feature type="transmembrane region" description="Helical" evidence="1">
    <location>
        <begin position="70"/>
        <end position="87"/>
    </location>
</feature>
<dbReference type="InterPro" id="IPR005183">
    <property type="entry name" value="DUF305_CopM-like"/>
</dbReference>
<evidence type="ECO:0000256" key="1">
    <source>
        <dbReference type="SAM" id="Phobius"/>
    </source>
</evidence>
<keyword evidence="1" id="KW-0812">Transmembrane</keyword>
<keyword evidence="1" id="KW-1133">Transmembrane helix</keyword>
<keyword evidence="4" id="KW-1185">Reference proteome</keyword>
<dbReference type="InterPro" id="IPR012347">
    <property type="entry name" value="Ferritin-like"/>
</dbReference>
<dbReference type="AlphaFoldDB" id="A0A7G7G2M2"/>
<reference evidence="3 4" key="1">
    <citation type="journal article" date="2018" name="Int. J. Syst. Evol. Microbiol.">
        <title>Adhaeribacter swui sp. nov., isolated from wet mud.</title>
        <authorList>
            <person name="Kim D.U."/>
            <person name="Kim K.W."/>
            <person name="Kang M.S."/>
            <person name="Kim J.Y."/>
            <person name="Jang J.H."/>
            <person name="Kim M.K."/>
        </authorList>
    </citation>
    <scope>NUCLEOTIDE SEQUENCE [LARGE SCALE GENOMIC DNA]</scope>
    <source>
        <strain evidence="3 4">KCTC 52873</strain>
        <plasmid evidence="3">unnamed2</plasmid>
    </source>
</reference>
<evidence type="ECO:0000313" key="4">
    <source>
        <dbReference type="Proteomes" id="UP000515237"/>
    </source>
</evidence>
<keyword evidence="1" id="KW-0472">Membrane</keyword>
<gene>
    <name evidence="3" type="ORF">HUW51_00745</name>
</gene>